<dbReference type="AlphaFoldDB" id="A0A8S9UG85"/>
<dbReference type="EMBL" id="JAACNO010001694">
    <property type="protein sequence ID" value="KAF4138259.1"/>
    <property type="molecule type" value="Genomic_DNA"/>
</dbReference>
<dbReference type="Proteomes" id="UP000704712">
    <property type="component" value="Unassembled WGS sequence"/>
</dbReference>
<reference evidence="1" key="1">
    <citation type="submission" date="2020-03" db="EMBL/GenBank/DDBJ databases">
        <title>Hybrid Assembly of Korean Phytophthora infestans isolates.</title>
        <authorList>
            <person name="Prokchorchik M."/>
            <person name="Lee Y."/>
            <person name="Seo J."/>
            <person name="Cho J.-H."/>
            <person name="Park Y.-E."/>
            <person name="Jang D.-C."/>
            <person name="Im J.-S."/>
            <person name="Choi J.-G."/>
            <person name="Park H.-J."/>
            <person name="Lee G.-B."/>
            <person name="Lee Y.-G."/>
            <person name="Hong S.-Y."/>
            <person name="Cho K."/>
            <person name="Sohn K.H."/>
        </authorList>
    </citation>
    <scope>NUCLEOTIDE SEQUENCE</scope>
    <source>
        <strain evidence="1">KR_2_A2</strain>
    </source>
</reference>
<organism evidence="1 2">
    <name type="scientific">Phytophthora infestans</name>
    <name type="common">Potato late blight agent</name>
    <name type="synonym">Botrytis infestans</name>
    <dbReference type="NCBI Taxonomy" id="4787"/>
    <lineage>
        <taxon>Eukaryota</taxon>
        <taxon>Sar</taxon>
        <taxon>Stramenopiles</taxon>
        <taxon>Oomycota</taxon>
        <taxon>Peronosporomycetes</taxon>
        <taxon>Peronosporales</taxon>
        <taxon>Peronosporaceae</taxon>
        <taxon>Phytophthora</taxon>
    </lineage>
</organism>
<dbReference type="Gene3D" id="1.10.260.100">
    <property type="match status" value="1"/>
</dbReference>
<accession>A0A8S9UG85</accession>
<proteinExistence type="predicted"/>
<gene>
    <name evidence="1" type="ORF">GN958_ATG12549</name>
</gene>
<evidence type="ECO:0000313" key="1">
    <source>
        <dbReference type="EMBL" id="KAF4138259.1"/>
    </source>
</evidence>
<evidence type="ECO:0000313" key="2">
    <source>
        <dbReference type="Proteomes" id="UP000704712"/>
    </source>
</evidence>
<comment type="caution">
    <text evidence="1">The sequence shown here is derived from an EMBL/GenBank/DDBJ whole genome shotgun (WGS) entry which is preliminary data.</text>
</comment>
<name>A0A8S9UG85_PHYIN</name>
<sequence length="257" mass="29020">MRELLQQNEKIVLALRDMSLNPDVLESQLGDHELRGFYQKLIDFLQSKKKDTGYSASSPSHTTNDQPQRSLDEQVLAAASLENGALWMRLVDEARWAAYRDALMEVGEDPELLLFHAEEKDFVNTLKRFLEVFELTKQREEEQSALEAITDLVQPPTFDEAEVLEVLSSAGASDEDAEMLELLSSVHFGPSLMTAMNQDSYCVQALQDPVLMASMQQLMANPKDFAITATLQEPVVREFFLKLIALSFAVQEQSDEE</sequence>
<protein>
    <submittedName>
        <fullName evidence="1">Uncharacterized protein</fullName>
    </submittedName>
</protein>